<dbReference type="InParanoid" id="A0A061GBM3"/>
<organism evidence="3 4">
    <name type="scientific">Theobroma cacao</name>
    <name type="common">Cacao</name>
    <name type="synonym">Cocoa</name>
    <dbReference type="NCBI Taxonomy" id="3641"/>
    <lineage>
        <taxon>Eukaryota</taxon>
        <taxon>Viridiplantae</taxon>
        <taxon>Streptophyta</taxon>
        <taxon>Embryophyta</taxon>
        <taxon>Tracheophyta</taxon>
        <taxon>Spermatophyta</taxon>
        <taxon>Magnoliopsida</taxon>
        <taxon>eudicotyledons</taxon>
        <taxon>Gunneridae</taxon>
        <taxon>Pentapetalae</taxon>
        <taxon>rosids</taxon>
        <taxon>malvids</taxon>
        <taxon>Malvales</taxon>
        <taxon>Malvaceae</taxon>
        <taxon>Byttnerioideae</taxon>
        <taxon>Theobroma</taxon>
    </lineage>
</organism>
<dbReference type="InterPro" id="IPR010259">
    <property type="entry name" value="S8pro/Inhibitor_I9"/>
</dbReference>
<dbReference type="Gene3D" id="3.30.70.80">
    <property type="entry name" value="Peptidase S8 propeptide/proteinase inhibitor I9"/>
    <property type="match status" value="1"/>
</dbReference>
<evidence type="ECO:0000313" key="4">
    <source>
        <dbReference type="Proteomes" id="UP000026915"/>
    </source>
</evidence>
<feature type="domain" description="Inhibitor I9" evidence="2">
    <location>
        <begin position="53"/>
        <end position="79"/>
    </location>
</feature>
<name>A0A061GBM3_THECC</name>
<dbReference type="Pfam" id="PF05922">
    <property type="entry name" value="Inhibitor_I9"/>
    <property type="match status" value="1"/>
</dbReference>
<dbReference type="EMBL" id="CM001884">
    <property type="protein sequence ID" value="EOY26798.1"/>
    <property type="molecule type" value="Genomic_DNA"/>
</dbReference>
<dbReference type="InterPro" id="IPR037045">
    <property type="entry name" value="S8pro/Inhibitor_I9_sf"/>
</dbReference>
<protein>
    <recommendedName>
        <fullName evidence="2">Inhibitor I9 domain-containing protein</fullName>
    </recommendedName>
</protein>
<evidence type="ECO:0000313" key="3">
    <source>
        <dbReference type="EMBL" id="EOY26798.1"/>
    </source>
</evidence>
<dbReference type="HOGENOM" id="CLU_2125580_0_0_1"/>
<keyword evidence="4" id="KW-1185">Reference proteome</keyword>
<sequence length="114" mass="12996">MLSMSLGSAVANEDSKDRPTSWEHFLKWNTDHCLAILVRYDKLFRAVLFPNFLIGSYQRSFNGIAAKLTNQEAKELAARSAYRTYRSIKNSARAGYVVRRACKSHVIRKVSLIV</sequence>
<reference evidence="3 4" key="1">
    <citation type="journal article" date="2013" name="Genome Biol.">
        <title>The genome sequence of the most widely cultivated cacao type and its use to identify candidate genes regulating pod color.</title>
        <authorList>
            <person name="Motamayor J.C."/>
            <person name="Mockaitis K."/>
            <person name="Schmutz J."/>
            <person name="Haiminen N."/>
            <person name="Iii D.L."/>
            <person name="Cornejo O."/>
            <person name="Findley S.D."/>
            <person name="Zheng P."/>
            <person name="Utro F."/>
            <person name="Royaert S."/>
            <person name="Saski C."/>
            <person name="Jenkins J."/>
            <person name="Podicheti R."/>
            <person name="Zhao M."/>
            <person name="Scheffler B.E."/>
            <person name="Stack J.C."/>
            <person name="Feltus F.A."/>
            <person name="Mustiga G.M."/>
            <person name="Amores F."/>
            <person name="Phillips W."/>
            <person name="Marelli J.P."/>
            <person name="May G.D."/>
            <person name="Shapiro H."/>
            <person name="Ma J."/>
            <person name="Bustamante C.D."/>
            <person name="Schnell R.J."/>
            <person name="Main D."/>
            <person name="Gilbert D."/>
            <person name="Parida L."/>
            <person name="Kuhn D.N."/>
        </authorList>
    </citation>
    <scope>NUCLEOTIDE SEQUENCE [LARGE SCALE GENOMIC DNA]</scope>
    <source>
        <strain evidence="4">cv. Matina 1-6</strain>
    </source>
</reference>
<accession>A0A061GBM3</accession>
<feature type="region of interest" description="Disordered" evidence="1">
    <location>
        <begin position="1"/>
        <end position="20"/>
    </location>
</feature>
<dbReference type="Proteomes" id="UP000026915">
    <property type="component" value="Chromosome 6"/>
</dbReference>
<dbReference type="AlphaFoldDB" id="A0A061GBM3"/>
<gene>
    <name evidence="3" type="ORF">TCM_028752</name>
</gene>
<proteinExistence type="predicted"/>
<evidence type="ECO:0000259" key="2">
    <source>
        <dbReference type="Pfam" id="PF05922"/>
    </source>
</evidence>
<dbReference type="Gramene" id="EOY26798">
    <property type="protein sequence ID" value="EOY26798"/>
    <property type="gene ID" value="TCM_028752"/>
</dbReference>
<evidence type="ECO:0000256" key="1">
    <source>
        <dbReference type="SAM" id="MobiDB-lite"/>
    </source>
</evidence>